<dbReference type="CDD" id="cd06170">
    <property type="entry name" value="LuxR_C_like"/>
    <property type="match status" value="1"/>
</dbReference>
<dbReference type="SMART" id="SM00421">
    <property type="entry name" value="HTH_LUXR"/>
    <property type="match status" value="1"/>
</dbReference>
<evidence type="ECO:0000256" key="1">
    <source>
        <dbReference type="ARBA" id="ARBA00023015"/>
    </source>
</evidence>
<evidence type="ECO:0000256" key="3">
    <source>
        <dbReference type="ARBA" id="ARBA00023163"/>
    </source>
</evidence>
<proteinExistence type="predicted"/>
<dbReference type="PRINTS" id="PR00038">
    <property type="entry name" value="HTHLUXR"/>
</dbReference>
<evidence type="ECO:0000259" key="4">
    <source>
        <dbReference type="PROSITE" id="PS50043"/>
    </source>
</evidence>
<dbReference type="PANTHER" id="PTHR44688:SF16">
    <property type="entry name" value="DNA-BINDING TRANSCRIPTIONAL ACTIVATOR DEVR_DOSR"/>
    <property type="match status" value="1"/>
</dbReference>
<dbReference type="Pfam" id="PF00196">
    <property type="entry name" value="GerE"/>
    <property type="match status" value="1"/>
</dbReference>
<dbReference type="InterPro" id="IPR016032">
    <property type="entry name" value="Sig_transdc_resp-reg_C-effctor"/>
</dbReference>
<name>A0A177SM82_PSEPU</name>
<dbReference type="Gene3D" id="1.10.10.10">
    <property type="entry name" value="Winged helix-like DNA-binding domain superfamily/Winged helix DNA-binding domain"/>
    <property type="match status" value="1"/>
</dbReference>
<protein>
    <submittedName>
        <fullName evidence="5">Helix-turn-helix transcriptional regulator</fullName>
    </submittedName>
</protein>
<dbReference type="PROSITE" id="PS00622">
    <property type="entry name" value="HTH_LUXR_1"/>
    <property type="match status" value="1"/>
</dbReference>
<dbReference type="GO" id="GO:0003677">
    <property type="term" value="F:DNA binding"/>
    <property type="evidence" value="ECO:0007669"/>
    <property type="project" value="UniProtKB-KW"/>
</dbReference>
<dbReference type="PANTHER" id="PTHR44688">
    <property type="entry name" value="DNA-BINDING TRANSCRIPTIONAL ACTIVATOR DEVR_DOSR"/>
    <property type="match status" value="1"/>
</dbReference>
<keyword evidence="3" id="KW-0804">Transcription</keyword>
<dbReference type="Proteomes" id="UP000077752">
    <property type="component" value="Unassembled WGS sequence"/>
</dbReference>
<accession>A0A177SM82</accession>
<feature type="domain" description="HTH luxR-type" evidence="4">
    <location>
        <begin position="12"/>
        <end position="77"/>
    </location>
</feature>
<comment type="caution">
    <text evidence="5">The sequence shown here is derived from an EMBL/GenBank/DDBJ whole genome shotgun (WGS) entry which is preliminary data.</text>
</comment>
<evidence type="ECO:0000313" key="6">
    <source>
        <dbReference type="Proteomes" id="UP000077752"/>
    </source>
</evidence>
<gene>
    <name evidence="5" type="ORF">AYO28_20140</name>
</gene>
<dbReference type="InterPro" id="IPR000792">
    <property type="entry name" value="Tscrpt_reg_LuxR_C"/>
</dbReference>
<dbReference type="PROSITE" id="PS50043">
    <property type="entry name" value="HTH_LUXR_2"/>
    <property type="match status" value="1"/>
</dbReference>
<evidence type="ECO:0000313" key="5">
    <source>
        <dbReference type="EMBL" id="OAI91742.1"/>
    </source>
</evidence>
<dbReference type="AlphaFoldDB" id="A0A177SM82"/>
<sequence>MSTASAVTTPAAGVAPPTLTRREKEILYWCSCGKTSWEISQILACKESTVNFHVSNVLRKLSVHSRVAAVIKALRYGILRHQSDES</sequence>
<organism evidence="5 6">
    <name type="scientific">Pseudomonas putida</name>
    <name type="common">Arthrobacter siderocapsulatus</name>
    <dbReference type="NCBI Taxonomy" id="303"/>
    <lineage>
        <taxon>Bacteria</taxon>
        <taxon>Pseudomonadati</taxon>
        <taxon>Pseudomonadota</taxon>
        <taxon>Gammaproteobacteria</taxon>
        <taxon>Pseudomonadales</taxon>
        <taxon>Pseudomonadaceae</taxon>
        <taxon>Pseudomonas</taxon>
    </lineage>
</organism>
<dbReference type="RefSeq" id="WP_064303250.1">
    <property type="nucleotide sequence ID" value="NZ_LUCV01000022.1"/>
</dbReference>
<evidence type="ECO:0000256" key="2">
    <source>
        <dbReference type="ARBA" id="ARBA00023125"/>
    </source>
</evidence>
<keyword evidence="1" id="KW-0805">Transcription regulation</keyword>
<dbReference type="SUPFAM" id="SSF46894">
    <property type="entry name" value="C-terminal effector domain of the bipartite response regulators"/>
    <property type="match status" value="1"/>
</dbReference>
<dbReference type="GO" id="GO:0006355">
    <property type="term" value="P:regulation of DNA-templated transcription"/>
    <property type="evidence" value="ECO:0007669"/>
    <property type="project" value="InterPro"/>
</dbReference>
<reference evidence="5 6" key="1">
    <citation type="submission" date="2016-03" db="EMBL/GenBank/DDBJ databases">
        <title>Draft Genome Assembly of Pseudomonas putida strain CBF10-2.</title>
        <authorList>
            <person name="Iyer R.S."/>
            <person name="Damania A."/>
        </authorList>
    </citation>
    <scope>NUCLEOTIDE SEQUENCE [LARGE SCALE GENOMIC DNA]</scope>
    <source>
        <strain evidence="5 6">CBF10-2</strain>
    </source>
</reference>
<dbReference type="EMBL" id="LUCV01000022">
    <property type="protein sequence ID" value="OAI91742.1"/>
    <property type="molecule type" value="Genomic_DNA"/>
</dbReference>
<keyword evidence="2" id="KW-0238">DNA-binding</keyword>
<dbReference type="InterPro" id="IPR036388">
    <property type="entry name" value="WH-like_DNA-bd_sf"/>
</dbReference>